<dbReference type="EMBL" id="JAXCGZ010000214">
    <property type="protein sequence ID" value="KAK7086399.1"/>
    <property type="molecule type" value="Genomic_DNA"/>
</dbReference>
<comment type="caution">
    <text evidence="1">The sequence shown here is derived from an EMBL/GenBank/DDBJ whole genome shotgun (WGS) entry which is preliminary data.</text>
</comment>
<proteinExistence type="predicted"/>
<accession>A0AAN9AGG1</accession>
<organism evidence="1 2">
    <name type="scientific">Halocaridina rubra</name>
    <name type="common">Hawaiian red shrimp</name>
    <dbReference type="NCBI Taxonomy" id="373956"/>
    <lineage>
        <taxon>Eukaryota</taxon>
        <taxon>Metazoa</taxon>
        <taxon>Ecdysozoa</taxon>
        <taxon>Arthropoda</taxon>
        <taxon>Crustacea</taxon>
        <taxon>Multicrustacea</taxon>
        <taxon>Malacostraca</taxon>
        <taxon>Eumalacostraca</taxon>
        <taxon>Eucarida</taxon>
        <taxon>Decapoda</taxon>
        <taxon>Pleocyemata</taxon>
        <taxon>Caridea</taxon>
        <taxon>Atyoidea</taxon>
        <taxon>Atyidae</taxon>
        <taxon>Halocaridina</taxon>
    </lineage>
</organism>
<evidence type="ECO:0000313" key="2">
    <source>
        <dbReference type="Proteomes" id="UP001381693"/>
    </source>
</evidence>
<dbReference type="Proteomes" id="UP001381693">
    <property type="component" value="Unassembled WGS sequence"/>
</dbReference>
<evidence type="ECO:0000313" key="1">
    <source>
        <dbReference type="EMBL" id="KAK7086399.1"/>
    </source>
</evidence>
<sequence>MNEVGGLPFIASNMSANCSDRLECTEDNHTLMQLIPSGARLIEYSSPPLLCPQELTAPFIKPSAPRCAVAQVKNYYTKQRHRKMKIFCILP</sequence>
<keyword evidence="2" id="KW-1185">Reference proteome</keyword>
<gene>
    <name evidence="1" type="ORF">SK128_011970</name>
</gene>
<reference evidence="1 2" key="1">
    <citation type="submission" date="2023-11" db="EMBL/GenBank/DDBJ databases">
        <title>Halocaridina rubra genome assembly.</title>
        <authorList>
            <person name="Smith C."/>
        </authorList>
    </citation>
    <scope>NUCLEOTIDE SEQUENCE [LARGE SCALE GENOMIC DNA]</scope>
    <source>
        <strain evidence="1">EP-1</strain>
        <tissue evidence="1">Whole</tissue>
    </source>
</reference>
<name>A0AAN9AGG1_HALRR</name>
<protein>
    <submittedName>
        <fullName evidence="1">Uncharacterized protein</fullName>
    </submittedName>
</protein>
<dbReference type="AlphaFoldDB" id="A0AAN9AGG1"/>